<feature type="compositionally biased region" description="Basic and acidic residues" evidence="1">
    <location>
        <begin position="30"/>
        <end position="43"/>
    </location>
</feature>
<evidence type="ECO:0000313" key="3">
    <source>
        <dbReference type="EMBL" id="MBB5728619.1"/>
    </source>
</evidence>
<protein>
    <submittedName>
        <fullName evidence="3">Uncharacterized protein</fullName>
    </submittedName>
</protein>
<dbReference type="OrthoDB" id="7586314at2"/>
<dbReference type="AlphaFoldDB" id="A0A7W9BRJ5"/>
<dbReference type="Proteomes" id="UP000546701">
    <property type="component" value="Unassembled WGS sequence"/>
</dbReference>
<gene>
    <name evidence="3" type="ORF">FHS99_001089</name>
</gene>
<dbReference type="RefSeq" id="WP_157177521.1">
    <property type="nucleotide sequence ID" value="NZ_BMJP01000001.1"/>
</dbReference>
<accession>A0A7W9BRJ5</accession>
<name>A0A7W9BRJ5_9SPHN</name>
<comment type="caution">
    <text evidence="3">The sequence shown here is derived from an EMBL/GenBank/DDBJ whole genome shotgun (WGS) entry which is preliminary data.</text>
</comment>
<reference evidence="3 4" key="1">
    <citation type="submission" date="2020-08" db="EMBL/GenBank/DDBJ databases">
        <title>Genomic Encyclopedia of Type Strains, Phase IV (KMG-IV): sequencing the most valuable type-strain genomes for metagenomic binning, comparative biology and taxonomic classification.</title>
        <authorList>
            <person name="Goeker M."/>
        </authorList>
    </citation>
    <scope>NUCLEOTIDE SEQUENCE [LARGE SCALE GENOMIC DNA]</scope>
    <source>
        <strain evidence="3 4">DSM 103336</strain>
    </source>
</reference>
<dbReference type="EMBL" id="JACIJR010000002">
    <property type="protein sequence ID" value="MBB5728619.1"/>
    <property type="molecule type" value="Genomic_DNA"/>
</dbReference>
<sequence length="85" mass="9159">MRILPLLLTLAPIAATAAPPILPTPSFGAEPRHCPATDVRKASDSQSGKAQKLGELPPANHYLAVDRRIDRCRAPVIVRTNIGKR</sequence>
<feature type="signal peptide" evidence="2">
    <location>
        <begin position="1"/>
        <end position="17"/>
    </location>
</feature>
<feature type="region of interest" description="Disordered" evidence="1">
    <location>
        <begin position="22"/>
        <end position="55"/>
    </location>
</feature>
<keyword evidence="2" id="KW-0732">Signal</keyword>
<proteinExistence type="predicted"/>
<feature type="chain" id="PRO_5031322095" evidence="2">
    <location>
        <begin position="18"/>
        <end position="85"/>
    </location>
</feature>
<evidence type="ECO:0000256" key="1">
    <source>
        <dbReference type="SAM" id="MobiDB-lite"/>
    </source>
</evidence>
<keyword evidence="4" id="KW-1185">Reference proteome</keyword>
<evidence type="ECO:0000313" key="4">
    <source>
        <dbReference type="Proteomes" id="UP000546701"/>
    </source>
</evidence>
<evidence type="ECO:0000256" key="2">
    <source>
        <dbReference type="SAM" id="SignalP"/>
    </source>
</evidence>
<organism evidence="3 4">
    <name type="scientific">Sphingomonas prati</name>
    <dbReference type="NCBI Taxonomy" id="1843237"/>
    <lineage>
        <taxon>Bacteria</taxon>
        <taxon>Pseudomonadati</taxon>
        <taxon>Pseudomonadota</taxon>
        <taxon>Alphaproteobacteria</taxon>
        <taxon>Sphingomonadales</taxon>
        <taxon>Sphingomonadaceae</taxon>
        <taxon>Sphingomonas</taxon>
    </lineage>
</organism>